<feature type="transmembrane region" description="Helical" evidence="5">
    <location>
        <begin position="169"/>
        <end position="189"/>
    </location>
</feature>
<feature type="transmembrane region" description="Helical" evidence="5">
    <location>
        <begin position="144"/>
        <end position="163"/>
    </location>
</feature>
<feature type="transmembrane region" description="Helical" evidence="5">
    <location>
        <begin position="382"/>
        <end position="403"/>
    </location>
</feature>
<evidence type="ECO:0000256" key="5">
    <source>
        <dbReference type="SAM" id="Phobius"/>
    </source>
</evidence>
<feature type="transmembrane region" description="Helical" evidence="5">
    <location>
        <begin position="356"/>
        <end position="376"/>
    </location>
</feature>
<dbReference type="InterPro" id="IPR002797">
    <property type="entry name" value="Polysacc_synth"/>
</dbReference>
<dbReference type="AlphaFoldDB" id="A0A1I2QTS8"/>
<dbReference type="Pfam" id="PF01943">
    <property type="entry name" value="Polysacc_synt"/>
    <property type="match status" value="1"/>
</dbReference>
<dbReference type="InterPro" id="IPR052556">
    <property type="entry name" value="PolySynth_Transporter"/>
</dbReference>
<feature type="transmembrane region" description="Helical" evidence="5">
    <location>
        <begin position="21"/>
        <end position="43"/>
    </location>
</feature>
<feature type="transmembrane region" description="Helical" evidence="5">
    <location>
        <begin position="115"/>
        <end position="135"/>
    </location>
</feature>
<dbReference type="GO" id="GO:0016020">
    <property type="term" value="C:membrane"/>
    <property type="evidence" value="ECO:0007669"/>
    <property type="project" value="UniProtKB-SubCell"/>
</dbReference>
<dbReference type="PANTHER" id="PTHR43424">
    <property type="entry name" value="LOCUS PUTATIVE PROTEIN 1-RELATED"/>
    <property type="match status" value="1"/>
</dbReference>
<keyword evidence="2 5" id="KW-0812">Transmembrane</keyword>
<evidence type="ECO:0000256" key="1">
    <source>
        <dbReference type="ARBA" id="ARBA00004141"/>
    </source>
</evidence>
<dbReference type="CDD" id="cd13128">
    <property type="entry name" value="MATE_Wzx_like"/>
    <property type="match status" value="1"/>
</dbReference>
<comment type="subcellular location">
    <subcellularLocation>
        <location evidence="1">Membrane</location>
        <topology evidence="1">Multi-pass membrane protein</topology>
    </subcellularLocation>
</comment>
<evidence type="ECO:0000313" key="6">
    <source>
        <dbReference type="EMBL" id="SFG31754.1"/>
    </source>
</evidence>
<keyword evidence="4 5" id="KW-0472">Membrane</keyword>
<evidence type="ECO:0000256" key="2">
    <source>
        <dbReference type="ARBA" id="ARBA00022692"/>
    </source>
</evidence>
<feature type="transmembrane region" description="Helical" evidence="5">
    <location>
        <begin position="289"/>
        <end position="308"/>
    </location>
</feature>
<feature type="transmembrane region" description="Helical" evidence="5">
    <location>
        <begin position="248"/>
        <end position="268"/>
    </location>
</feature>
<gene>
    <name evidence="6" type="ORF">SAMN02910432_00839</name>
</gene>
<organism evidence="6 7">
    <name type="scientific">Ligilactobacillus ruminis DSM 20403 = NBRC 102161</name>
    <dbReference type="NCBI Taxonomy" id="1423798"/>
    <lineage>
        <taxon>Bacteria</taxon>
        <taxon>Bacillati</taxon>
        <taxon>Bacillota</taxon>
        <taxon>Bacilli</taxon>
        <taxon>Lactobacillales</taxon>
        <taxon>Lactobacillaceae</taxon>
        <taxon>Ligilactobacillus</taxon>
    </lineage>
</organism>
<sequence length="478" mass="53767">MARKSIAVNSFYNMIYRGLNVIFPLVTVTYVSRVILASGVGRVSYAQNIAQYFITLSALGIPNYGVREISRATDLEERSKTFSELFFINGISTLFFSISYYLLIFSCSGFRNDHLLYMVVGSSIILNILNVDWFYQGMEEFRYIALRNFFVKLVSLVLVFVLIKDKGDYVNYALITCLAVGGNNVWNIIHLRRMHIRLEYSNLKIIHHLKPILLLFASAISVELYTLLDTTMIGIMCTNEAVGYYTNSMKLVRILIVFITSISGVLLPKITIYARDNNVEKCSDVVSKVFSIMLLIFLPCEIGLFLLSDDVAVLLFGKSFVAAGVTLRIASLLICTLGFSNLFGTQVLIAFKKEKLLLVTTGLGAISNVVLNMFLIPHFYQNGAAVASVVSETIVTLLSVKFACRYIKLRIDGRYLISLLVSSIALMVVVCVVIINIDNLYLRLMVSTLSGMIVYAYINYAMRNPVFVYFISKINRKN</sequence>
<feature type="transmembrane region" description="Helical" evidence="5">
    <location>
        <begin position="415"/>
        <end position="435"/>
    </location>
</feature>
<dbReference type="PANTHER" id="PTHR43424:SF1">
    <property type="entry name" value="LOCUS PUTATIVE PROTEIN 1-RELATED"/>
    <property type="match status" value="1"/>
</dbReference>
<accession>A0A1I2QTS8</accession>
<evidence type="ECO:0000256" key="3">
    <source>
        <dbReference type="ARBA" id="ARBA00022989"/>
    </source>
</evidence>
<dbReference type="Proteomes" id="UP000182635">
    <property type="component" value="Unassembled WGS sequence"/>
</dbReference>
<feature type="transmembrane region" description="Helical" evidence="5">
    <location>
        <begin position="86"/>
        <end position="103"/>
    </location>
</feature>
<dbReference type="RefSeq" id="WP_046922253.1">
    <property type="nucleotide sequence ID" value="NZ_AYYL01000005.1"/>
</dbReference>
<evidence type="ECO:0000313" key="7">
    <source>
        <dbReference type="Proteomes" id="UP000182635"/>
    </source>
</evidence>
<evidence type="ECO:0000256" key="4">
    <source>
        <dbReference type="ARBA" id="ARBA00023136"/>
    </source>
</evidence>
<protein>
    <submittedName>
        <fullName evidence="6">Membrane protein involved in the export of O-antigen and teichoic acid</fullName>
    </submittedName>
</protein>
<feature type="transmembrane region" description="Helical" evidence="5">
    <location>
        <begin position="209"/>
        <end position="228"/>
    </location>
</feature>
<reference evidence="7" key="1">
    <citation type="submission" date="2016-10" db="EMBL/GenBank/DDBJ databases">
        <authorList>
            <person name="Varghese N."/>
            <person name="Submissions S."/>
        </authorList>
    </citation>
    <scope>NUCLEOTIDE SEQUENCE [LARGE SCALE GENOMIC DNA]</scope>
    <source>
        <strain evidence="7">DSM 20403</strain>
    </source>
</reference>
<name>A0A1I2QTS8_9LACO</name>
<feature type="transmembrane region" description="Helical" evidence="5">
    <location>
        <begin position="320"/>
        <end position="344"/>
    </location>
</feature>
<keyword evidence="3 5" id="KW-1133">Transmembrane helix</keyword>
<dbReference type="EMBL" id="FOPI01000011">
    <property type="protein sequence ID" value="SFG31754.1"/>
    <property type="molecule type" value="Genomic_DNA"/>
</dbReference>
<proteinExistence type="predicted"/>